<gene>
    <name evidence="4" type="ORF">GPA21_07430</name>
</gene>
<evidence type="ECO:0000259" key="3">
    <source>
        <dbReference type="Pfam" id="PF02826"/>
    </source>
</evidence>
<evidence type="ECO:0000313" key="4">
    <source>
        <dbReference type="EMBL" id="NMG02800.1"/>
    </source>
</evidence>
<dbReference type="Gene3D" id="3.40.50.720">
    <property type="entry name" value="NAD(P)-binding Rossmann-like Domain"/>
    <property type="match status" value="2"/>
</dbReference>
<dbReference type="PANTHER" id="PTHR43333">
    <property type="entry name" value="2-HACID_DH_C DOMAIN-CONTAINING PROTEIN"/>
    <property type="match status" value="1"/>
</dbReference>
<dbReference type="CDD" id="cd12164">
    <property type="entry name" value="GDH_like_2"/>
    <property type="match status" value="1"/>
</dbReference>
<dbReference type="InterPro" id="IPR006140">
    <property type="entry name" value="D-isomer_DH_NAD-bd"/>
</dbReference>
<dbReference type="RefSeq" id="WP_168987570.1">
    <property type="nucleotide sequence ID" value="NZ_CAWPHM010000257.1"/>
</dbReference>
<dbReference type="GO" id="GO:0016491">
    <property type="term" value="F:oxidoreductase activity"/>
    <property type="evidence" value="ECO:0007669"/>
    <property type="project" value="UniProtKB-KW"/>
</dbReference>
<dbReference type="Proteomes" id="UP000599523">
    <property type="component" value="Unassembled WGS sequence"/>
</dbReference>
<dbReference type="Pfam" id="PF02826">
    <property type="entry name" value="2-Hacid_dh_C"/>
    <property type="match status" value="1"/>
</dbReference>
<feature type="domain" description="D-isomer specific 2-hydroxyacid dehydrogenase NAD-binding" evidence="3">
    <location>
        <begin position="105"/>
        <end position="275"/>
    </location>
</feature>
<evidence type="ECO:0000256" key="1">
    <source>
        <dbReference type="ARBA" id="ARBA00023002"/>
    </source>
</evidence>
<dbReference type="GO" id="GO:0051287">
    <property type="term" value="F:NAD binding"/>
    <property type="evidence" value="ECO:0007669"/>
    <property type="project" value="InterPro"/>
</dbReference>
<sequence length="310" mass="34413">MPKILFVAADPRPERWTNEIEREHPEAEVIVWKDDGQVHDAEYAVVWRPPANLFARERRLKALFNLGAGVDGLLGLEALPAGVPIIRLEDAGMSVQMAEFVIHQVVERTRDMAVYREQQREGLWRIHRPIERSKWPVGVLGLGHIGARVARSLAALDYPVAGWVRSERELGGIEVFSGKAGLQAMLARTRIVVNTLPLTDETRDIMDHAFFSALLPGAVLINVGRGEHLVEEDLLRAIVDEHVAAATLDVFREEPLPAEHAFWRTPQITITPHVSARTLREATIAQIVAKIRNMEAGAAVSGAVDPARGY</sequence>
<accession>A0A972J9C5</accession>
<dbReference type="InterPro" id="IPR036291">
    <property type="entry name" value="NAD(P)-bd_dom_sf"/>
</dbReference>
<protein>
    <submittedName>
        <fullName evidence="4">Glyoxylate/hydroxypyruvate reductase A</fullName>
    </submittedName>
</protein>
<dbReference type="SUPFAM" id="SSF51735">
    <property type="entry name" value="NAD(P)-binding Rossmann-fold domains"/>
    <property type="match status" value="1"/>
</dbReference>
<organism evidence="4 5">
    <name type="scientific">Azoarcus taiwanensis</name>
    <dbReference type="NCBI Taxonomy" id="666964"/>
    <lineage>
        <taxon>Bacteria</taxon>
        <taxon>Pseudomonadati</taxon>
        <taxon>Pseudomonadota</taxon>
        <taxon>Betaproteobacteria</taxon>
        <taxon>Rhodocyclales</taxon>
        <taxon>Zoogloeaceae</taxon>
        <taxon>Azoarcus</taxon>
    </lineage>
</organism>
<keyword evidence="2" id="KW-0520">NAD</keyword>
<evidence type="ECO:0000256" key="2">
    <source>
        <dbReference type="ARBA" id="ARBA00023027"/>
    </source>
</evidence>
<dbReference type="AlphaFoldDB" id="A0A972J9C5"/>
<reference evidence="4" key="1">
    <citation type="submission" date="2019-12" db="EMBL/GenBank/DDBJ databases">
        <title>Comparative genomics gives insights into the taxonomy of the Azoarcus-Aromatoleum group and reveals separate origins of nif in the plant-associated Azoarcus and non-plant-associated Aromatoleum sub-groups.</title>
        <authorList>
            <person name="Lafos M."/>
            <person name="Maluk M."/>
            <person name="Batista M."/>
            <person name="Junghare M."/>
            <person name="Carmona M."/>
            <person name="Faoro H."/>
            <person name="Cruz L.M."/>
            <person name="Battistoni F."/>
            <person name="De Souza E."/>
            <person name="Pedrosa F."/>
            <person name="Chen W.-M."/>
            <person name="Poole P.S."/>
            <person name="Dixon R.A."/>
            <person name="James E.K."/>
        </authorList>
    </citation>
    <scope>NUCLEOTIDE SEQUENCE</scope>
    <source>
        <strain evidence="4">NSC3</strain>
    </source>
</reference>
<keyword evidence="1" id="KW-0560">Oxidoreductase</keyword>
<dbReference type="PANTHER" id="PTHR43333:SF1">
    <property type="entry name" value="D-ISOMER SPECIFIC 2-HYDROXYACID DEHYDROGENASE NAD-BINDING DOMAIN-CONTAINING PROTEIN"/>
    <property type="match status" value="1"/>
</dbReference>
<evidence type="ECO:0000313" key="5">
    <source>
        <dbReference type="Proteomes" id="UP000599523"/>
    </source>
</evidence>
<name>A0A972J9C5_9RHOO</name>
<comment type="caution">
    <text evidence="4">The sequence shown here is derived from an EMBL/GenBank/DDBJ whole genome shotgun (WGS) entry which is preliminary data.</text>
</comment>
<keyword evidence="5" id="KW-1185">Reference proteome</keyword>
<proteinExistence type="predicted"/>
<dbReference type="EMBL" id="WTVM01000033">
    <property type="protein sequence ID" value="NMG02800.1"/>
    <property type="molecule type" value="Genomic_DNA"/>
</dbReference>